<dbReference type="KEGG" id="mvu:Metvu_1075"/>
<dbReference type="GeneID" id="8513414"/>
<dbReference type="STRING" id="579137.Metvu_1075"/>
<feature type="domain" description="NAC-A/B" evidence="6">
    <location>
        <begin position="8"/>
        <end position="75"/>
    </location>
</feature>
<evidence type="ECO:0000259" key="6">
    <source>
        <dbReference type="PROSITE" id="PS51151"/>
    </source>
</evidence>
<comment type="similarity">
    <text evidence="4">Belongs to the NAC-alpha family.</text>
</comment>
<evidence type="ECO:0000256" key="5">
    <source>
        <dbReference type="NCBIfam" id="TIGR00264"/>
    </source>
</evidence>
<dbReference type="InterPro" id="IPR002715">
    <property type="entry name" value="Nas_poly-pep-assoc_cplx_dom"/>
</dbReference>
<dbReference type="Gene3D" id="1.10.8.10">
    <property type="entry name" value="DNA helicase RuvA subunit, C-terminal domain"/>
    <property type="match status" value="1"/>
</dbReference>
<evidence type="ECO:0000313" key="7">
    <source>
        <dbReference type="EMBL" id="ACX72933.1"/>
    </source>
</evidence>
<dbReference type="GO" id="GO:0015031">
    <property type="term" value="P:protein transport"/>
    <property type="evidence" value="ECO:0007669"/>
    <property type="project" value="UniProtKB-UniRule"/>
</dbReference>
<dbReference type="InterPro" id="IPR005231">
    <property type="entry name" value="NAC_arc"/>
</dbReference>
<dbReference type="CDD" id="cd14359">
    <property type="entry name" value="UBA_AeNAC"/>
    <property type="match status" value="1"/>
</dbReference>
<organism evidence="7 8">
    <name type="scientific">Methanocaldococcus vulcanius (strain ATCC 700851 / DSM 12094 / M7)</name>
    <name type="common">Methanococcus vulcanius</name>
    <dbReference type="NCBI Taxonomy" id="579137"/>
    <lineage>
        <taxon>Archaea</taxon>
        <taxon>Methanobacteriati</taxon>
        <taxon>Methanobacteriota</taxon>
        <taxon>Methanomada group</taxon>
        <taxon>Methanococci</taxon>
        <taxon>Methanococcales</taxon>
        <taxon>Methanocaldococcaceae</taxon>
        <taxon>Methanocaldococcus</taxon>
    </lineage>
</organism>
<comment type="subunit">
    <text evidence="4">Homodimer. Interacts with the ribosome. Binds ribosomal RNA.</text>
</comment>
<dbReference type="Pfam" id="PF19026">
    <property type="entry name" value="UBA_HYPK"/>
    <property type="match status" value="1"/>
</dbReference>
<dbReference type="PROSITE" id="PS51151">
    <property type="entry name" value="NAC_AB"/>
    <property type="match status" value="1"/>
</dbReference>
<comment type="function">
    <text evidence="4">Contacts the emerging nascent chain on the ribosome.</text>
</comment>
<dbReference type="HOGENOM" id="CLU_146475_1_0_2"/>
<dbReference type="Proteomes" id="UP000002063">
    <property type="component" value="Chromosome"/>
</dbReference>
<name>C9RH81_METVM</name>
<dbReference type="GO" id="GO:0003723">
    <property type="term" value="F:RNA binding"/>
    <property type="evidence" value="ECO:0007669"/>
    <property type="project" value="UniProtKB-UniRule"/>
</dbReference>
<gene>
    <name evidence="4" type="primary">nac</name>
    <name evidence="7" type="ordered locus">Metvu_1075</name>
</gene>
<dbReference type="InterPro" id="IPR044034">
    <property type="entry name" value="NAC-like_UBA"/>
</dbReference>
<evidence type="ECO:0000313" key="8">
    <source>
        <dbReference type="Proteomes" id="UP000002063"/>
    </source>
</evidence>
<dbReference type="InterPro" id="IPR038187">
    <property type="entry name" value="NAC_A/B_dom_sf"/>
</dbReference>
<evidence type="ECO:0000256" key="2">
    <source>
        <dbReference type="ARBA" id="ARBA00022884"/>
    </source>
</evidence>
<evidence type="ECO:0000256" key="3">
    <source>
        <dbReference type="ARBA" id="ARBA00022927"/>
    </source>
</evidence>
<dbReference type="Gene3D" id="2.20.70.30">
    <property type="entry name" value="Nascent polypeptide-associated complex domain"/>
    <property type="match status" value="1"/>
</dbReference>
<keyword evidence="2 4" id="KW-0694">RNA-binding</keyword>
<evidence type="ECO:0000256" key="1">
    <source>
        <dbReference type="ARBA" id="ARBA00022448"/>
    </source>
</evidence>
<dbReference type="AlphaFoldDB" id="C9RH81"/>
<dbReference type="OrthoDB" id="53273at2157"/>
<keyword evidence="3 4" id="KW-0653">Protein transport</keyword>
<dbReference type="InterPro" id="IPR009060">
    <property type="entry name" value="UBA-like_sf"/>
</dbReference>
<keyword evidence="1 4" id="KW-0813">Transport</keyword>
<proteinExistence type="inferred from homology"/>
<dbReference type="Pfam" id="PF01849">
    <property type="entry name" value="NAC"/>
    <property type="match status" value="1"/>
</dbReference>
<accession>C9RH81</accession>
<dbReference type="eggNOG" id="arCOG04061">
    <property type="taxonomic scope" value="Archaea"/>
</dbReference>
<sequence>MFPGKMNPRMLKKMQKMMKDFGMESEDLNVKKVIFVFDEEEWVFEEPKVQVMDILGVKTYSITGRPKKQKIEKEKIEKETAEEISESEEVKIEITDEDIELVANQCNVSKDVARKVLEECNGDIAEAIVKLEEEKEN</sequence>
<protein>
    <recommendedName>
        <fullName evidence="4 5">Nascent polypeptide-associated complex protein</fullName>
    </recommendedName>
</protein>
<dbReference type="EMBL" id="CP001787">
    <property type="protein sequence ID" value="ACX72933.1"/>
    <property type="molecule type" value="Genomic_DNA"/>
</dbReference>
<dbReference type="HAMAP" id="MF_00814">
    <property type="entry name" value="NAC_arch"/>
    <property type="match status" value="1"/>
</dbReference>
<dbReference type="SUPFAM" id="SSF46934">
    <property type="entry name" value="UBA-like"/>
    <property type="match status" value="1"/>
</dbReference>
<reference evidence="7" key="1">
    <citation type="submission" date="2009-10" db="EMBL/GenBank/DDBJ databases">
        <title>Complete sequence of chromosome of Methanocaldococcus vulcanius M7.</title>
        <authorList>
            <consortium name="US DOE Joint Genome Institute"/>
            <person name="Lucas S."/>
            <person name="Copeland A."/>
            <person name="Lapidus A."/>
            <person name="Glavina del Rio T."/>
            <person name="Dalin E."/>
            <person name="Tice H."/>
            <person name="Bruce D."/>
            <person name="Goodwin L."/>
            <person name="Pitluck S."/>
            <person name="Lcollab F.I."/>
            <person name="Brettin T."/>
            <person name="Detter J.C."/>
            <person name="Han C."/>
            <person name="Tapia R."/>
            <person name="Kuske C.R."/>
            <person name="Schmutz J."/>
            <person name="Larimer F."/>
            <person name="Land M."/>
            <person name="Hauser L."/>
            <person name="Kyrpides N."/>
            <person name="Ovchinikova G."/>
            <person name="Sieprawska-Lupa M."/>
            <person name="Whitman W.B."/>
            <person name="Woyke T."/>
        </authorList>
    </citation>
    <scope>NUCLEOTIDE SEQUENCE [LARGE SCALE GENOMIC DNA]</scope>
    <source>
        <strain evidence="7">M7</strain>
    </source>
</reference>
<dbReference type="RefSeq" id="WP_015733153.1">
    <property type="nucleotide sequence ID" value="NC_013407.1"/>
</dbReference>
<keyword evidence="8" id="KW-1185">Reference proteome</keyword>
<dbReference type="SMART" id="SM01407">
    <property type="entry name" value="NAC"/>
    <property type="match status" value="1"/>
</dbReference>
<evidence type="ECO:0000256" key="4">
    <source>
        <dbReference type="HAMAP-Rule" id="MF_00814"/>
    </source>
</evidence>
<dbReference type="NCBIfam" id="TIGR00264">
    <property type="entry name" value="archaeal-type nascent polypeptide-associated complex protein"/>
    <property type="match status" value="1"/>
</dbReference>